<evidence type="ECO:0000313" key="2">
    <source>
        <dbReference type="Proteomes" id="UP000277204"/>
    </source>
</evidence>
<gene>
    <name evidence="1" type="ORF">SMRZ_LOCUS24293</name>
</gene>
<dbReference type="AlphaFoldDB" id="A0A183N7L8"/>
<keyword evidence="2" id="KW-1185">Reference proteome</keyword>
<reference evidence="1 2" key="1">
    <citation type="submission" date="2018-11" db="EMBL/GenBank/DDBJ databases">
        <authorList>
            <consortium name="Pathogen Informatics"/>
        </authorList>
    </citation>
    <scope>NUCLEOTIDE SEQUENCE [LARGE SCALE GENOMIC DNA]</scope>
    <source>
        <strain evidence="1 2">Zambia</strain>
    </source>
</reference>
<dbReference type="EMBL" id="UZAI01020292">
    <property type="protein sequence ID" value="VDP50686.1"/>
    <property type="molecule type" value="Genomic_DNA"/>
</dbReference>
<sequence>MKISASQVKHIIQWIAWMQLDDLDFTDDHCNTSLCSSKPQHTQGKSKILKYNTVNTNSIIIDAEALEEVKNSCIWQHHG</sequence>
<evidence type="ECO:0000313" key="1">
    <source>
        <dbReference type="EMBL" id="VDP50686.1"/>
    </source>
</evidence>
<dbReference type="Proteomes" id="UP000277204">
    <property type="component" value="Unassembled WGS sequence"/>
</dbReference>
<name>A0A183N7L8_9TREM</name>
<organism evidence="1 2">
    <name type="scientific">Schistosoma margrebowiei</name>
    <dbReference type="NCBI Taxonomy" id="48269"/>
    <lineage>
        <taxon>Eukaryota</taxon>
        <taxon>Metazoa</taxon>
        <taxon>Spiralia</taxon>
        <taxon>Lophotrochozoa</taxon>
        <taxon>Platyhelminthes</taxon>
        <taxon>Trematoda</taxon>
        <taxon>Digenea</taxon>
        <taxon>Strigeidida</taxon>
        <taxon>Schistosomatoidea</taxon>
        <taxon>Schistosomatidae</taxon>
        <taxon>Schistosoma</taxon>
    </lineage>
</organism>
<proteinExistence type="predicted"/>
<protein>
    <submittedName>
        <fullName evidence="1">Uncharacterized protein</fullName>
    </submittedName>
</protein>
<accession>A0A183N7L8</accession>